<dbReference type="SUPFAM" id="SSF53474">
    <property type="entry name" value="alpha/beta-Hydrolases"/>
    <property type="match status" value="1"/>
</dbReference>
<sequence length="391" mass="42440">MLLSIQARVRTDACQTQRVHFQSKLLSSLRRLKYGSASARPSPDGSHALFRCGDSTSFSSSLSKSFSTSFGRGKNLGGRPQQGIQTTATTGNSWQWKGHAINYTRSGKGPPVILIHGFGANLGHYRKTIPELAKTQSVYAIDLLGFGASAKPAGFTYSMEAWSAMVGQFIKEVVGEPAVLVGNSIGSLVALLVAADTSYQGDVQGVSLLNCAGGMNSKFILELEDWRWKVFAPLFFIIDLILKTNWIFRPLFTKFSSRENIANALKSTYVDPAEVDDELVEMFHTPSLDENAVETFVNIITGEPGPRPDQVVPSVQCPVQVIWGTSDSITLLDGPVGKLFAELAANPRDQFPPVQMHLVDSGHCPQDDGSAGEVNELLLDFLATRNQGSQI</sequence>
<name>A0A7S0R3B7_9CHLO</name>
<dbReference type="PANTHER" id="PTHR46438">
    <property type="entry name" value="ALPHA/BETA-HYDROLASES SUPERFAMILY PROTEIN"/>
    <property type="match status" value="1"/>
</dbReference>
<proteinExistence type="predicted"/>
<dbReference type="GO" id="GO:0015994">
    <property type="term" value="P:chlorophyll metabolic process"/>
    <property type="evidence" value="ECO:0007669"/>
    <property type="project" value="TreeGrafter"/>
</dbReference>
<dbReference type="InterPro" id="IPR029058">
    <property type="entry name" value="AB_hydrolase_fold"/>
</dbReference>
<dbReference type="Pfam" id="PF12697">
    <property type="entry name" value="Abhydrolase_6"/>
    <property type="match status" value="1"/>
</dbReference>
<feature type="domain" description="AB hydrolase-1" evidence="1">
    <location>
        <begin position="112"/>
        <end position="373"/>
    </location>
</feature>
<organism evidence="2">
    <name type="scientific">Pyramimonas obovata</name>
    <dbReference type="NCBI Taxonomy" id="1411642"/>
    <lineage>
        <taxon>Eukaryota</taxon>
        <taxon>Viridiplantae</taxon>
        <taxon>Chlorophyta</taxon>
        <taxon>Pyramimonadophyceae</taxon>
        <taxon>Pyramimonadales</taxon>
        <taxon>Pyramimonadaceae</taxon>
        <taxon>Pyramimonas</taxon>
        <taxon>Pyramimonas incertae sedis</taxon>
    </lineage>
</organism>
<evidence type="ECO:0000313" key="2">
    <source>
        <dbReference type="EMBL" id="CAD8665929.1"/>
    </source>
</evidence>
<dbReference type="AlphaFoldDB" id="A0A7S0R3B7"/>
<dbReference type="GO" id="GO:0047746">
    <property type="term" value="F:chlorophyllase activity"/>
    <property type="evidence" value="ECO:0007669"/>
    <property type="project" value="TreeGrafter"/>
</dbReference>
<gene>
    <name evidence="2" type="ORF">POBO1169_LOCUS8415</name>
</gene>
<dbReference type="Gene3D" id="3.40.50.1820">
    <property type="entry name" value="alpha/beta hydrolase"/>
    <property type="match status" value="1"/>
</dbReference>
<dbReference type="PANTHER" id="PTHR46438:SF7">
    <property type="entry name" value="ALPHA_BETA-HYDROLASES SUPERFAMILY PROTEIN"/>
    <property type="match status" value="1"/>
</dbReference>
<dbReference type="EMBL" id="HBFA01016376">
    <property type="protein sequence ID" value="CAD8665929.1"/>
    <property type="molecule type" value="Transcribed_RNA"/>
</dbReference>
<protein>
    <recommendedName>
        <fullName evidence="1">AB hydrolase-1 domain-containing protein</fullName>
    </recommendedName>
</protein>
<evidence type="ECO:0000259" key="1">
    <source>
        <dbReference type="Pfam" id="PF12697"/>
    </source>
</evidence>
<dbReference type="GO" id="GO:0009507">
    <property type="term" value="C:chloroplast"/>
    <property type="evidence" value="ECO:0007669"/>
    <property type="project" value="TreeGrafter"/>
</dbReference>
<accession>A0A7S0R3B7</accession>
<reference evidence="2" key="1">
    <citation type="submission" date="2021-01" db="EMBL/GenBank/DDBJ databases">
        <authorList>
            <person name="Corre E."/>
            <person name="Pelletier E."/>
            <person name="Niang G."/>
            <person name="Scheremetjew M."/>
            <person name="Finn R."/>
            <person name="Kale V."/>
            <person name="Holt S."/>
            <person name="Cochrane G."/>
            <person name="Meng A."/>
            <person name="Brown T."/>
            <person name="Cohen L."/>
        </authorList>
    </citation>
    <scope>NUCLEOTIDE SEQUENCE</scope>
    <source>
        <strain evidence="2">CCMP722</strain>
    </source>
</reference>
<dbReference type="InterPro" id="IPR000073">
    <property type="entry name" value="AB_hydrolase_1"/>
</dbReference>